<accession>A0ABW4KGR3</accession>
<dbReference type="EMBL" id="JBHUEO010000022">
    <property type="protein sequence ID" value="MFD1706909.1"/>
    <property type="molecule type" value="Genomic_DNA"/>
</dbReference>
<evidence type="ECO:0000313" key="1">
    <source>
        <dbReference type="EMBL" id="MFD1706909.1"/>
    </source>
</evidence>
<protein>
    <submittedName>
        <fullName evidence="1">Uncharacterized protein</fullName>
    </submittedName>
</protein>
<sequence length="86" mass="9725">MWLIKILTYVAESSNQGIGEGVGAACPSACSNDGNGHEGRSFVPEWWFESKERSRNRKIRTRVLVSIKGMVMQVNDAVHERRFKSK</sequence>
<comment type="caution">
    <text evidence="1">The sequence shown here is derived from an EMBL/GenBank/DDBJ whole genome shotgun (WGS) entry which is preliminary data.</text>
</comment>
<proteinExistence type="predicted"/>
<organism evidence="1 2">
    <name type="scientific">Siminovitchia sediminis</name>
    <dbReference type="NCBI Taxonomy" id="1274353"/>
    <lineage>
        <taxon>Bacteria</taxon>
        <taxon>Bacillati</taxon>
        <taxon>Bacillota</taxon>
        <taxon>Bacilli</taxon>
        <taxon>Bacillales</taxon>
        <taxon>Bacillaceae</taxon>
        <taxon>Siminovitchia</taxon>
    </lineage>
</organism>
<name>A0ABW4KGR3_9BACI</name>
<dbReference type="RefSeq" id="WP_380773625.1">
    <property type="nucleotide sequence ID" value="NZ_JBHUEO010000022.1"/>
</dbReference>
<reference evidence="2" key="1">
    <citation type="journal article" date="2019" name="Int. J. Syst. Evol. Microbiol.">
        <title>The Global Catalogue of Microorganisms (GCM) 10K type strain sequencing project: providing services to taxonomists for standard genome sequencing and annotation.</title>
        <authorList>
            <consortium name="The Broad Institute Genomics Platform"/>
            <consortium name="The Broad Institute Genome Sequencing Center for Infectious Disease"/>
            <person name="Wu L."/>
            <person name="Ma J."/>
        </authorList>
    </citation>
    <scope>NUCLEOTIDE SEQUENCE [LARGE SCALE GENOMIC DNA]</scope>
    <source>
        <strain evidence="2">CGMCC 1.12295</strain>
    </source>
</reference>
<dbReference type="Proteomes" id="UP001597301">
    <property type="component" value="Unassembled WGS sequence"/>
</dbReference>
<keyword evidence="2" id="KW-1185">Reference proteome</keyword>
<gene>
    <name evidence="1" type="ORF">ACFSCZ_09220</name>
</gene>
<evidence type="ECO:0000313" key="2">
    <source>
        <dbReference type="Proteomes" id="UP001597301"/>
    </source>
</evidence>